<dbReference type="AlphaFoldDB" id="A0A2K8K7V7"/>
<dbReference type="RefSeq" id="WP_071479582.1">
    <property type="nucleotide sequence ID" value="NZ_CP024899.1"/>
</dbReference>
<evidence type="ECO:0000313" key="2">
    <source>
        <dbReference type="Proteomes" id="UP000228948"/>
    </source>
</evidence>
<sequence>MKLKLEITPDLVAMMAAEIKAGERAVSTATREAGNSLKSAWRAQITGAGLGQRLARTIRSEQFPKGKTSLNAAAIVWSKAPVIIGAHDTGPLIRSKNGFWLAIPTPAAGKSARGGRIAPGEWERRSGLRLRFVYRRTGPSLLVAEGRLNARGRAVASRSKTGRGVTTVPIFLLVPQVQLRKRLDLARDAARAQDALPGAIVTKWVEGHIR</sequence>
<proteinExistence type="predicted"/>
<evidence type="ECO:0008006" key="3">
    <source>
        <dbReference type="Google" id="ProtNLM"/>
    </source>
</evidence>
<gene>
    <name evidence="1" type="ORF">BG454_06540</name>
</gene>
<dbReference type="InterPro" id="IPR045622">
    <property type="entry name" value="DUF6441"/>
</dbReference>
<dbReference type="Pfam" id="PF20039">
    <property type="entry name" value="DUF6441"/>
    <property type="match status" value="1"/>
</dbReference>
<dbReference type="EMBL" id="CP024899">
    <property type="protein sequence ID" value="ATX65524.1"/>
    <property type="molecule type" value="Genomic_DNA"/>
</dbReference>
<protein>
    <recommendedName>
        <fullName evidence="3">HK97 gp10 family phage protein</fullName>
    </recommendedName>
</protein>
<dbReference type="STRING" id="441209.GCA_001870665_00406"/>
<dbReference type="OrthoDB" id="7571212at2"/>
<reference evidence="1 2" key="1">
    <citation type="submission" date="2017-11" db="EMBL/GenBank/DDBJ databases">
        <title>Revised Sequence and Annotation of the Rhodobaca barguzinensis strain alga05 Genome.</title>
        <authorList>
            <person name="Kopejtka K."/>
            <person name="Tomasch J.M."/>
            <person name="Bunk B."/>
            <person name="Koblizek M."/>
        </authorList>
    </citation>
    <scope>NUCLEOTIDE SEQUENCE [LARGE SCALE GENOMIC DNA]</scope>
    <source>
        <strain evidence="2">alga05</strain>
    </source>
</reference>
<dbReference type="Proteomes" id="UP000228948">
    <property type="component" value="Chromosome"/>
</dbReference>
<name>A0A2K8K7V7_9RHOB</name>
<accession>A0A2K8K7V7</accession>
<evidence type="ECO:0000313" key="1">
    <source>
        <dbReference type="EMBL" id="ATX65524.1"/>
    </source>
</evidence>
<organism evidence="1 2">
    <name type="scientific">Roseinatronobacter bogoriensis subsp. barguzinensis</name>
    <dbReference type="NCBI Taxonomy" id="441209"/>
    <lineage>
        <taxon>Bacteria</taxon>
        <taxon>Pseudomonadati</taxon>
        <taxon>Pseudomonadota</taxon>
        <taxon>Alphaproteobacteria</taxon>
        <taxon>Rhodobacterales</taxon>
        <taxon>Paracoccaceae</taxon>
        <taxon>Roseinatronobacter</taxon>
    </lineage>
</organism>
<keyword evidence="2" id="KW-1185">Reference proteome</keyword>
<dbReference type="KEGG" id="rbg:BG454_06540"/>